<reference evidence="2" key="1">
    <citation type="journal article" date="2023" name="G3 (Bethesda)">
        <title>Genome assembly and association tests identify interacting loci associated with vigor, precocity, and sex in interspecific pistachio rootstocks.</title>
        <authorList>
            <person name="Palmer W."/>
            <person name="Jacygrad E."/>
            <person name="Sagayaradj S."/>
            <person name="Cavanaugh K."/>
            <person name="Han R."/>
            <person name="Bertier L."/>
            <person name="Beede B."/>
            <person name="Kafkas S."/>
            <person name="Golino D."/>
            <person name="Preece J."/>
            <person name="Michelmore R."/>
        </authorList>
    </citation>
    <scope>NUCLEOTIDE SEQUENCE [LARGE SCALE GENOMIC DNA]</scope>
</reference>
<dbReference type="EMBL" id="CM047737">
    <property type="protein sequence ID" value="KAJ0047652.1"/>
    <property type="molecule type" value="Genomic_DNA"/>
</dbReference>
<organism evidence="1 2">
    <name type="scientific">Pistacia integerrima</name>
    <dbReference type="NCBI Taxonomy" id="434235"/>
    <lineage>
        <taxon>Eukaryota</taxon>
        <taxon>Viridiplantae</taxon>
        <taxon>Streptophyta</taxon>
        <taxon>Embryophyta</taxon>
        <taxon>Tracheophyta</taxon>
        <taxon>Spermatophyta</taxon>
        <taxon>Magnoliopsida</taxon>
        <taxon>eudicotyledons</taxon>
        <taxon>Gunneridae</taxon>
        <taxon>Pentapetalae</taxon>
        <taxon>rosids</taxon>
        <taxon>malvids</taxon>
        <taxon>Sapindales</taxon>
        <taxon>Anacardiaceae</taxon>
        <taxon>Pistacia</taxon>
    </lineage>
</organism>
<name>A0ACC0ZC08_9ROSI</name>
<accession>A0ACC0ZC08</accession>
<keyword evidence="2" id="KW-1185">Reference proteome</keyword>
<comment type="caution">
    <text evidence="1">The sequence shown here is derived from an EMBL/GenBank/DDBJ whole genome shotgun (WGS) entry which is preliminary data.</text>
</comment>
<dbReference type="Proteomes" id="UP001163603">
    <property type="component" value="Chromosome 2"/>
</dbReference>
<evidence type="ECO:0000313" key="1">
    <source>
        <dbReference type="EMBL" id="KAJ0047652.1"/>
    </source>
</evidence>
<proteinExistence type="predicted"/>
<protein>
    <submittedName>
        <fullName evidence="1">Uncharacterized protein</fullName>
    </submittedName>
</protein>
<sequence length="490" mass="56283">MHLQSLCEQFWQATSYNHLFLSIFFFLLFLLKSKRCTKLNLPPSPPKLPIIGNLHQLGKVRHHSLRDLSHKYGPLMMLQLGQISTLVISSADMAKEMIKTHDIVFSNRPRTTAPNIFFYGCKDVLFSPYGEYWRQVKRISVLEIFTHKRVKSFQLVREEEIEHMINRLRNACLNEDSVNLSEMIFGITNNIVSRCVLGRRAVEENRTNKFGALFKRFMVQLEASAFGDIFPCLAWMDVLTGLIGRLKATFTELDAFLDQVIEEHRTSNSYDTQYDRQDFVDILLQLQKDGDHLEIELLKDNLKAILVDMFVGGTDTTATTIEWAMAELIKNPNVMKKAQQEVRNYLKCIIKETMRLYPPAPFLVPRETSASAKLGGYDIPPRTRVLINAWAIQKDPGIWDKPEEFIPARFENNPIDLKGLHFQLIPFGAGRRGCPGISFALATAEYMIANLLYWFDWKIAAGQTLDMSEVYGIVVHKKFPLRLLPISCCP</sequence>
<evidence type="ECO:0000313" key="2">
    <source>
        <dbReference type="Proteomes" id="UP001163603"/>
    </source>
</evidence>
<gene>
    <name evidence="1" type="ORF">Pint_15568</name>
</gene>